<feature type="compositionally biased region" description="Polar residues" evidence="1">
    <location>
        <begin position="500"/>
        <end position="515"/>
    </location>
</feature>
<feature type="compositionally biased region" description="Basic and acidic residues" evidence="1">
    <location>
        <begin position="347"/>
        <end position="357"/>
    </location>
</feature>
<feature type="compositionally biased region" description="Polar residues" evidence="1">
    <location>
        <begin position="369"/>
        <end position="380"/>
    </location>
</feature>
<dbReference type="Proteomes" id="UP000504606">
    <property type="component" value="Unplaced"/>
</dbReference>
<gene>
    <name evidence="3" type="primary">LOC113218000</name>
</gene>
<feature type="region of interest" description="Disordered" evidence="1">
    <location>
        <begin position="225"/>
        <end position="274"/>
    </location>
</feature>
<dbReference type="RefSeq" id="XP_052132040.1">
    <property type="nucleotide sequence ID" value="XM_052276080.1"/>
</dbReference>
<evidence type="ECO:0000313" key="2">
    <source>
        <dbReference type="Proteomes" id="UP000504606"/>
    </source>
</evidence>
<reference evidence="3" key="2">
    <citation type="submission" date="2025-08" db="UniProtKB">
        <authorList>
            <consortium name="RefSeq"/>
        </authorList>
    </citation>
    <scope>IDENTIFICATION</scope>
    <source>
        <tissue evidence="3">Whole organism</tissue>
    </source>
</reference>
<evidence type="ECO:0000256" key="1">
    <source>
        <dbReference type="SAM" id="MobiDB-lite"/>
    </source>
</evidence>
<protein>
    <submittedName>
        <fullName evidence="3">Uncharacterized protein LOC113218000 isoform X1</fullName>
    </submittedName>
</protein>
<organism evidence="2 3">
    <name type="scientific">Frankliniella occidentalis</name>
    <name type="common">Western flower thrips</name>
    <name type="synonym">Euthrips occidentalis</name>
    <dbReference type="NCBI Taxonomy" id="133901"/>
    <lineage>
        <taxon>Eukaryota</taxon>
        <taxon>Metazoa</taxon>
        <taxon>Ecdysozoa</taxon>
        <taxon>Arthropoda</taxon>
        <taxon>Hexapoda</taxon>
        <taxon>Insecta</taxon>
        <taxon>Pterygota</taxon>
        <taxon>Neoptera</taxon>
        <taxon>Paraneoptera</taxon>
        <taxon>Thysanoptera</taxon>
        <taxon>Terebrantia</taxon>
        <taxon>Thripoidea</taxon>
        <taxon>Thripidae</taxon>
        <taxon>Frankliniella</taxon>
    </lineage>
</organism>
<feature type="region of interest" description="Disordered" evidence="1">
    <location>
        <begin position="485"/>
        <end position="515"/>
    </location>
</feature>
<sequence>MPATGEVQSQPRVEFDLGSTVDLGDSMGTYFKSSFAKSMALSSEQQSKSLDCSALNAALRARADMEFGLAVARGRDPGLVDPESTVKVRRDSCIPRGGPQALQDGQQQRATPQRDRTRTKEDAGHSDAAKELARLRKELQTLQEENRRLQTGGGAGPGRPGSVLLQHAAQPDTADMVDNVLLQNQVDTLQWQLRQTENSRHMYRAVMEQVVRFLERAHRNLKLAASAGPGGLRPKTPNGRVPRSRSVHTVDVCPGRASPRDSLPDFQRAKSITQIEDSQSYSAFRDFTWRRPRPSQSDLEEVPPEKLSQEAFRLLRTVQSLLNTREPDLAHRLSGSGSASGSGSGDSEPRSEPRSERSSVVSLDHPDDSSQTSPTPTANGSVKDGPPHGDRLVADVAGALRRKLNIRNSQVVSCASYNRLRECASESNSNSSTTEDCDYDTGPASLLSGLESAFSGSHHHHHHLGAGNRLEEARQALRKEEADRLLHRDTRKHAPPTPQPSLSSAEDESGFSSMGSFQEVGLPLLSSTQLNGTSEPPGTASSASTTPWHSHSAATTPSPARSHGSFHEVGLPVPVTRQHHGKPPVPIHRRWSSNPVEAITRSAYKGTEALRVLWV</sequence>
<feature type="compositionally biased region" description="Basic and acidic residues" evidence="1">
    <location>
        <begin position="74"/>
        <end position="93"/>
    </location>
</feature>
<dbReference type="KEGG" id="foc:113218000"/>
<feature type="region of interest" description="Disordered" evidence="1">
    <location>
        <begin position="527"/>
        <end position="568"/>
    </location>
</feature>
<dbReference type="GeneID" id="113218000"/>
<proteinExistence type="predicted"/>
<accession>A0A9C6XAF7</accession>
<dbReference type="AlphaFoldDB" id="A0A9C6XAF7"/>
<reference evidence="3" key="1">
    <citation type="journal article" date="2018" name="Proc. Natl. Acad. Sci. U.S.A.">
        <title>Phylogenomics and the evolution of hemipteroid insects.</title>
        <authorList>
            <person name="Johnson K.P."/>
            <person name="Dietrich C.H."/>
            <person name="Friedrich F."/>
            <person name="Beutel R.G."/>
            <person name="Wipfler B."/>
            <person name="Peters R.S."/>
            <person name="Allen J.M."/>
            <person name="Petersen M."/>
            <person name="Donath A."/>
            <person name="Walden K.K."/>
            <person name="Kozlov A.M."/>
            <person name="Podsiadlowski L."/>
            <person name="Mayer C."/>
            <person name="Meusemann K."/>
            <person name="Vasilikopoulos A."/>
            <person name="Waterhouse R.M."/>
            <person name="Cameron S.L."/>
            <person name="Weirauch C."/>
            <person name="Swanson D.R."/>
            <person name="Percy D.M."/>
            <person name="Hardy N.B."/>
            <person name="Terry I."/>
            <person name="Liu S."/>
            <person name="Zhou X."/>
            <person name="Misof B."/>
            <person name="Robertson H.M."/>
            <person name="Yoshizawa K."/>
        </authorList>
    </citation>
    <scope>NUCLEOTIDE SEQUENCE</scope>
    <source>
        <tissue evidence="3">Whole organism</tissue>
    </source>
</reference>
<feature type="compositionally biased region" description="Polar residues" evidence="1">
    <location>
        <begin position="527"/>
        <end position="559"/>
    </location>
</feature>
<dbReference type="OrthoDB" id="6600770at2759"/>
<feature type="region of interest" description="Disordered" evidence="1">
    <location>
        <begin position="74"/>
        <end position="129"/>
    </location>
</feature>
<name>A0A9C6XAF7_FRAOC</name>
<keyword evidence="2" id="KW-1185">Reference proteome</keyword>
<feature type="compositionally biased region" description="Basic and acidic residues" evidence="1">
    <location>
        <begin position="112"/>
        <end position="129"/>
    </location>
</feature>
<evidence type="ECO:0000313" key="3">
    <source>
        <dbReference type="RefSeq" id="XP_052132040.1"/>
    </source>
</evidence>
<feature type="region of interest" description="Disordered" evidence="1">
    <location>
        <begin position="286"/>
        <end position="305"/>
    </location>
</feature>
<feature type="region of interest" description="Disordered" evidence="1">
    <location>
        <begin position="326"/>
        <end position="391"/>
    </location>
</feature>